<protein>
    <submittedName>
        <fullName evidence="1">Uncharacterized protein</fullName>
    </submittedName>
</protein>
<evidence type="ECO:0000313" key="2">
    <source>
        <dbReference type="Proteomes" id="UP000439123"/>
    </source>
</evidence>
<gene>
    <name evidence="1" type="ORF">AERO8C_160079</name>
</gene>
<organism evidence="1 2">
    <name type="scientific">Aeromonas veronii</name>
    <dbReference type="NCBI Taxonomy" id="654"/>
    <lineage>
        <taxon>Bacteria</taxon>
        <taxon>Pseudomonadati</taxon>
        <taxon>Pseudomonadota</taxon>
        <taxon>Gammaproteobacteria</taxon>
        <taxon>Aeromonadales</taxon>
        <taxon>Aeromonadaceae</taxon>
        <taxon>Aeromonas</taxon>
    </lineage>
</organism>
<name>A0A653KYX2_AERVE</name>
<accession>A0A653KYX2</accession>
<evidence type="ECO:0000313" key="1">
    <source>
        <dbReference type="EMBL" id="VXA83926.1"/>
    </source>
</evidence>
<sequence length="48" mass="5530">MFLYVAKFTLFPVQLTKQGNERLPIPLFARVISHLIAVLNQQIINLGY</sequence>
<dbReference type="Proteomes" id="UP000439123">
    <property type="component" value="Unassembled WGS sequence"/>
</dbReference>
<proteinExistence type="predicted"/>
<reference evidence="1 2" key="1">
    <citation type="submission" date="2019-10" db="EMBL/GenBank/DDBJ databases">
        <authorList>
            <person name="Karimi E."/>
        </authorList>
    </citation>
    <scope>NUCLEOTIDE SEQUENCE [LARGE SCALE GENOMIC DNA]</scope>
    <source>
        <strain evidence="1">Aeromonas sp. 8C</strain>
    </source>
</reference>
<dbReference type="EMBL" id="CABWLC010000008">
    <property type="protein sequence ID" value="VXA83926.1"/>
    <property type="molecule type" value="Genomic_DNA"/>
</dbReference>
<dbReference type="AlphaFoldDB" id="A0A653KYX2"/>